<gene>
    <name evidence="1" type="ORF">Samson_050</name>
</gene>
<organism evidence="1 2">
    <name type="scientific">Xanthomonas phage Samson</name>
    <dbReference type="NCBI Taxonomy" id="2596676"/>
    <lineage>
        <taxon>Viruses</taxon>
        <taxon>Duplodnaviria</taxon>
        <taxon>Heunggongvirae</taxon>
        <taxon>Uroviricota</taxon>
        <taxon>Caudoviricetes</taxon>
        <taxon>Jondennisvirinae</taxon>
        <taxon>Septimatrevirus</taxon>
        <taxon>Septimatrevirus samson</taxon>
    </lineage>
</organism>
<sequence length="68" mass="7842">MDCLKCELTRAKLKTAGLLIVGWPLSRIAEHLSDCYGERYYVEGDKLYRASKLPPYEPHLIRSNENDT</sequence>
<dbReference type="EMBL" id="MN062187">
    <property type="protein sequence ID" value="QEG09365.1"/>
    <property type="molecule type" value="Genomic_DNA"/>
</dbReference>
<reference evidence="2" key="1">
    <citation type="submission" date="2019-06" db="EMBL/GenBank/DDBJ databases">
        <title>Complete Genome Sequence of Xanthomonas spp. Siphophage Samson.</title>
        <authorList>
            <person name="Clark S."/>
            <person name="Le T."/>
            <person name="Moreland R."/>
            <person name="Gonzalez C.F."/>
            <person name="Liu M."/>
            <person name="Ramsey J."/>
        </authorList>
    </citation>
    <scope>NUCLEOTIDE SEQUENCE [LARGE SCALE GENOMIC DNA]</scope>
</reference>
<dbReference type="Proteomes" id="UP000323235">
    <property type="component" value="Segment"/>
</dbReference>
<evidence type="ECO:0000313" key="2">
    <source>
        <dbReference type="Proteomes" id="UP000323235"/>
    </source>
</evidence>
<protein>
    <submittedName>
        <fullName evidence="1">Uncharacterized protein</fullName>
    </submittedName>
</protein>
<proteinExistence type="predicted"/>
<keyword evidence="2" id="KW-1185">Reference proteome</keyword>
<accession>A0A5B9N988</accession>
<name>A0A5B9N988_9CAUD</name>
<evidence type="ECO:0000313" key="1">
    <source>
        <dbReference type="EMBL" id="QEG09365.1"/>
    </source>
</evidence>